<protein>
    <recommendedName>
        <fullName evidence="9">YihY/virulence factor BrkB family protein</fullName>
    </recommendedName>
</protein>
<keyword evidence="4 6" id="KW-1133">Transmembrane helix</keyword>
<evidence type="ECO:0000313" key="8">
    <source>
        <dbReference type="Proteomes" id="UP000176244"/>
    </source>
</evidence>
<comment type="caution">
    <text evidence="7">The sequence shown here is derived from an EMBL/GenBank/DDBJ whole genome shotgun (WGS) entry which is preliminary data.</text>
</comment>
<evidence type="ECO:0000256" key="3">
    <source>
        <dbReference type="ARBA" id="ARBA00022692"/>
    </source>
</evidence>
<dbReference type="GO" id="GO:0005886">
    <property type="term" value="C:plasma membrane"/>
    <property type="evidence" value="ECO:0007669"/>
    <property type="project" value="UniProtKB-SubCell"/>
</dbReference>
<feature type="transmembrane region" description="Helical" evidence="6">
    <location>
        <begin position="95"/>
        <end position="120"/>
    </location>
</feature>
<dbReference type="OrthoDB" id="9775903at2"/>
<comment type="subcellular location">
    <subcellularLocation>
        <location evidence="1">Cell membrane</location>
        <topology evidence="1">Multi-pass membrane protein</topology>
    </subcellularLocation>
</comment>
<reference evidence="7 8" key="1">
    <citation type="submission" date="2015-09" db="EMBL/GenBank/DDBJ databases">
        <title>Genome sequence of Acetobacterium wieringae DSM 1911.</title>
        <authorList>
            <person name="Poehlein A."/>
            <person name="Bengelsdorf F.R."/>
            <person name="Schiel-Bengelsdorf B."/>
            <person name="Duerre P."/>
            <person name="Daniel R."/>
        </authorList>
    </citation>
    <scope>NUCLEOTIDE SEQUENCE [LARGE SCALE GENOMIC DNA]</scope>
    <source>
        <strain evidence="7 8">DSM 1911</strain>
    </source>
</reference>
<feature type="transmembrane region" description="Helical" evidence="6">
    <location>
        <begin position="244"/>
        <end position="264"/>
    </location>
</feature>
<sequence length="284" mass="32704">MTERIMNLKLVKLINFIREDFEKTDFSGICTQMSFYLLLAFFPLLLFLISFIGNFIKPFETYLYEILETFLPELSYEYVTSLLNSLISQVSDSQYSLILLAFFFSSLATRAVMIGINQTYGREETRSLREIWLYSFLFTILFTLAILLIAVAYIFSADFGAVIFQKIGLYTYYYPVLSFFAIAFSWIVSTFIFNMIYVMAPAQPLKLKSGFPGALFATLGLNIAFRVFTLFINHSTKYSTLYGSLGGLFALMVAIYFICVILNLGGKINLYWSLYQNDELPFPF</sequence>
<evidence type="ECO:0008006" key="9">
    <source>
        <dbReference type="Google" id="ProtNLM"/>
    </source>
</evidence>
<evidence type="ECO:0000256" key="5">
    <source>
        <dbReference type="ARBA" id="ARBA00023136"/>
    </source>
</evidence>
<dbReference type="EMBL" id="LKEU01000010">
    <property type="protein sequence ID" value="OFV72393.1"/>
    <property type="molecule type" value="Genomic_DNA"/>
</dbReference>
<dbReference type="PIRSF" id="PIRSF035875">
    <property type="entry name" value="RNase_BN"/>
    <property type="match status" value="1"/>
</dbReference>
<evidence type="ECO:0000256" key="2">
    <source>
        <dbReference type="ARBA" id="ARBA00022475"/>
    </source>
</evidence>
<evidence type="ECO:0000256" key="4">
    <source>
        <dbReference type="ARBA" id="ARBA00022989"/>
    </source>
</evidence>
<dbReference type="Proteomes" id="UP000176244">
    <property type="component" value="Unassembled WGS sequence"/>
</dbReference>
<dbReference type="STRING" id="52694.ACWI_03040"/>
<feature type="transmembrane region" description="Helical" evidence="6">
    <location>
        <begin position="132"/>
        <end position="156"/>
    </location>
</feature>
<evidence type="ECO:0000313" key="7">
    <source>
        <dbReference type="EMBL" id="OFV72393.1"/>
    </source>
</evidence>
<dbReference type="AlphaFoldDB" id="A0A1F2PLW6"/>
<name>A0A1F2PLW6_9FIRM</name>
<evidence type="ECO:0000256" key="1">
    <source>
        <dbReference type="ARBA" id="ARBA00004651"/>
    </source>
</evidence>
<dbReference type="InterPro" id="IPR017039">
    <property type="entry name" value="Virul_fac_BrkB"/>
</dbReference>
<dbReference type="PANTHER" id="PTHR30213">
    <property type="entry name" value="INNER MEMBRANE PROTEIN YHJD"/>
    <property type="match status" value="1"/>
</dbReference>
<dbReference type="Pfam" id="PF03631">
    <property type="entry name" value="Virul_fac_BrkB"/>
    <property type="match status" value="1"/>
</dbReference>
<keyword evidence="5 6" id="KW-0472">Membrane</keyword>
<feature type="transmembrane region" description="Helical" evidence="6">
    <location>
        <begin position="176"/>
        <end position="199"/>
    </location>
</feature>
<feature type="transmembrane region" description="Helical" evidence="6">
    <location>
        <begin position="35"/>
        <end position="56"/>
    </location>
</feature>
<keyword evidence="2" id="KW-1003">Cell membrane</keyword>
<dbReference type="RefSeq" id="WP_070369671.1">
    <property type="nucleotide sequence ID" value="NZ_LKEU01000010.1"/>
</dbReference>
<keyword evidence="3 6" id="KW-0812">Transmembrane</keyword>
<proteinExistence type="predicted"/>
<accession>A0A1F2PLW6</accession>
<feature type="transmembrane region" description="Helical" evidence="6">
    <location>
        <begin position="211"/>
        <end position="232"/>
    </location>
</feature>
<organism evidence="7 8">
    <name type="scientific">Acetobacterium wieringae</name>
    <dbReference type="NCBI Taxonomy" id="52694"/>
    <lineage>
        <taxon>Bacteria</taxon>
        <taxon>Bacillati</taxon>
        <taxon>Bacillota</taxon>
        <taxon>Clostridia</taxon>
        <taxon>Eubacteriales</taxon>
        <taxon>Eubacteriaceae</taxon>
        <taxon>Acetobacterium</taxon>
    </lineage>
</organism>
<evidence type="ECO:0000256" key="6">
    <source>
        <dbReference type="SAM" id="Phobius"/>
    </source>
</evidence>
<dbReference type="PANTHER" id="PTHR30213:SF0">
    <property type="entry name" value="UPF0761 MEMBRANE PROTEIN YIHY"/>
    <property type="match status" value="1"/>
</dbReference>
<gene>
    <name evidence="7" type="ORF">ACWI_03040</name>
</gene>